<comment type="similarity">
    <text evidence="1">Belongs to the UPF0225 family.</text>
</comment>
<dbReference type="EMBL" id="CP008947">
    <property type="protein sequence ID" value="AII04997.1"/>
    <property type="molecule type" value="Genomic_DNA"/>
</dbReference>
<protein>
    <recommendedName>
        <fullName evidence="1">UPF0225 protein EP51_10405</fullName>
    </recommendedName>
</protein>
<evidence type="ECO:0000313" key="3">
    <source>
        <dbReference type="EMBL" id="AII04997.1"/>
    </source>
</evidence>
<dbReference type="InterPro" id="IPR032710">
    <property type="entry name" value="NTF2-like_dom_sf"/>
</dbReference>
<dbReference type="AlphaFoldDB" id="A0A076EI88"/>
<accession>A0A076EI88</accession>
<dbReference type="eggNOG" id="COG3012">
    <property type="taxonomic scope" value="Bacteria"/>
</dbReference>
<sequence>MTAVHTGAVTVRCPCLLGEPYDECCGRYHRGETKAPTAERLMRSRFSAFAVLDADYLLATWHPSTRPGTLDLDPEQRWTRLDILGTSGGGLLDTTGTVEFRAHYVLDGHRESLHENSRFVREDGNWLYLDAIATPRQGLPRV</sequence>
<name>A0A076EI88_RHOOP</name>
<dbReference type="Pfam" id="PF17775">
    <property type="entry name" value="YchJ_M-like"/>
    <property type="match status" value="1"/>
</dbReference>
<evidence type="ECO:0000313" key="4">
    <source>
        <dbReference type="Proteomes" id="UP000028488"/>
    </source>
</evidence>
<dbReference type="SUPFAM" id="SSF54427">
    <property type="entry name" value="NTF2-like"/>
    <property type="match status" value="1"/>
</dbReference>
<dbReference type="Proteomes" id="UP000028488">
    <property type="component" value="Chromosome"/>
</dbReference>
<dbReference type="HAMAP" id="MF_00612">
    <property type="entry name" value="UPF0225"/>
    <property type="match status" value="1"/>
</dbReference>
<evidence type="ECO:0000259" key="2">
    <source>
        <dbReference type="Pfam" id="PF17775"/>
    </source>
</evidence>
<dbReference type="InterPro" id="IPR023006">
    <property type="entry name" value="YchJ-like"/>
</dbReference>
<proteinExistence type="inferred from homology"/>
<gene>
    <name evidence="3" type="ORF">EP51_10405</name>
</gene>
<evidence type="ECO:0000256" key="1">
    <source>
        <dbReference type="HAMAP-Rule" id="MF_00612"/>
    </source>
</evidence>
<dbReference type="InterPro" id="IPR048469">
    <property type="entry name" value="YchJ-like_M"/>
</dbReference>
<organism evidence="3 4">
    <name type="scientific">Rhodococcus opacus</name>
    <name type="common">Nocardia opaca</name>
    <dbReference type="NCBI Taxonomy" id="37919"/>
    <lineage>
        <taxon>Bacteria</taxon>
        <taxon>Bacillati</taxon>
        <taxon>Actinomycetota</taxon>
        <taxon>Actinomycetes</taxon>
        <taxon>Mycobacteriales</taxon>
        <taxon>Nocardiaceae</taxon>
        <taxon>Rhodococcus</taxon>
    </lineage>
</organism>
<feature type="domain" description="YchJ-like middle NTF2-like" evidence="2">
    <location>
        <begin position="37"/>
        <end position="131"/>
    </location>
</feature>
<dbReference type="RefSeq" id="WP_037244489.1">
    <property type="nucleotide sequence ID" value="NZ_CP008947.1"/>
</dbReference>
<reference evidence="3 4" key="1">
    <citation type="submission" date="2014-07" db="EMBL/GenBank/DDBJ databases">
        <title>Genome Sequence of Rhodococcus opacus Strain R7, a Biodegrader of Mono- and Polycyclic Aromatic Hydrocarbons.</title>
        <authorList>
            <person name="Di Gennaro P."/>
            <person name="Zampolli J."/>
            <person name="Presti I."/>
            <person name="Cappelletti M."/>
            <person name="D'Ursi P."/>
            <person name="Orro A."/>
            <person name="Mezzelani A."/>
            <person name="Milanesi L."/>
        </authorList>
    </citation>
    <scope>NUCLEOTIDE SEQUENCE [LARGE SCALE GENOMIC DNA]</scope>
    <source>
        <strain evidence="3 4">R7</strain>
    </source>
</reference>
<dbReference type="PANTHER" id="PTHR33747">
    <property type="entry name" value="UPF0225 PROTEIN SCO1677"/>
    <property type="match status" value="1"/>
</dbReference>
<dbReference type="PANTHER" id="PTHR33747:SF1">
    <property type="entry name" value="ADENYLATE CYCLASE-ASSOCIATED CAP C-TERMINAL DOMAIN-CONTAINING PROTEIN"/>
    <property type="match status" value="1"/>
</dbReference>
<dbReference type="Gene3D" id="3.10.450.50">
    <property type="match status" value="1"/>
</dbReference>